<feature type="transmembrane region" description="Helical" evidence="2">
    <location>
        <begin position="88"/>
        <end position="110"/>
    </location>
</feature>
<evidence type="ECO:0000313" key="4">
    <source>
        <dbReference type="Proteomes" id="UP000078512"/>
    </source>
</evidence>
<proteinExistence type="predicted"/>
<organism evidence="3 4">
    <name type="scientific">Linnemannia elongata AG-77</name>
    <dbReference type="NCBI Taxonomy" id="1314771"/>
    <lineage>
        <taxon>Eukaryota</taxon>
        <taxon>Fungi</taxon>
        <taxon>Fungi incertae sedis</taxon>
        <taxon>Mucoromycota</taxon>
        <taxon>Mortierellomycotina</taxon>
        <taxon>Mortierellomycetes</taxon>
        <taxon>Mortierellales</taxon>
        <taxon>Mortierellaceae</taxon>
        <taxon>Linnemannia</taxon>
    </lineage>
</organism>
<protein>
    <submittedName>
        <fullName evidence="3">Uncharacterized protein</fullName>
    </submittedName>
</protein>
<accession>A0A197JLC9</accession>
<keyword evidence="2" id="KW-0812">Transmembrane</keyword>
<feature type="transmembrane region" description="Helical" evidence="2">
    <location>
        <begin position="131"/>
        <end position="150"/>
    </location>
</feature>
<evidence type="ECO:0000313" key="3">
    <source>
        <dbReference type="EMBL" id="OAQ25773.1"/>
    </source>
</evidence>
<dbReference type="OrthoDB" id="2345651at2759"/>
<dbReference type="EMBL" id="KV442074">
    <property type="protein sequence ID" value="OAQ25773.1"/>
    <property type="molecule type" value="Genomic_DNA"/>
</dbReference>
<keyword evidence="2" id="KW-0472">Membrane</keyword>
<keyword evidence="2" id="KW-1133">Transmembrane helix</keyword>
<evidence type="ECO:0000256" key="2">
    <source>
        <dbReference type="SAM" id="Phobius"/>
    </source>
</evidence>
<reference evidence="3 4" key="1">
    <citation type="submission" date="2016-05" db="EMBL/GenBank/DDBJ databases">
        <title>Genome sequencing reveals origins of a unique bacterial endosymbiosis in the earliest lineages of terrestrial Fungi.</title>
        <authorList>
            <consortium name="DOE Joint Genome Institute"/>
            <person name="Uehling J."/>
            <person name="Gryganskyi A."/>
            <person name="Hameed K."/>
            <person name="Tschaplinski T."/>
            <person name="Misztal P."/>
            <person name="Wu S."/>
            <person name="Desiro A."/>
            <person name="Vande Pol N."/>
            <person name="Du Z.-Y."/>
            <person name="Zienkiewicz A."/>
            <person name="Zienkiewicz K."/>
            <person name="Morin E."/>
            <person name="Tisserant E."/>
            <person name="Splivallo R."/>
            <person name="Hainaut M."/>
            <person name="Henrissat B."/>
            <person name="Ohm R."/>
            <person name="Kuo A."/>
            <person name="Yan J."/>
            <person name="Lipzen A."/>
            <person name="Nolan M."/>
            <person name="Labutti K."/>
            <person name="Barry K."/>
            <person name="Goldstein A."/>
            <person name="Labbe J."/>
            <person name="Schadt C."/>
            <person name="Tuskan G."/>
            <person name="Grigoriev I."/>
            <person name="Martin F."/>
            <person name="Vilgalys R."/>
            <person name="Bonito G."/>
        </authorList>
    </citation>
    <scope>NUCLEOTIDE SEQUENCE [LARGE SCALE GENOMIC DNA]</scope>
    <source>
        <strain evidence="3 4">AG-77</strain>
    </source>
</reference>
<feature type="region of interest" description="Disordered" evidence="1">
    <location>
        <begin position="1"/>
        <end position="27"/>
    </location>
</feature>
<name>A0A197JLC9_9FUNG</name>
<dbReference type="Proteomes" id="UP000078512">
    <property type="component" value="Unassembled WGS sequence"/>
</dbReference>
<evidence type="ECO:0000256" key="1">
    <source>
        <dbReference type="SAM" id="MobiDB-lite"/>
    </source>
</evidence>
<sequence length="183" mass="20931">MVNKPPKPVKAPKANKRSKAGGPSNAELPFQKNYFSEESLFGRSQKFVQENDARPFRDFGYFIAFILSIFIWRYQAALADNRETGVSIWGFLTFALILMINIWTYFLVLIKYRRGGDIGIVKIADEDIHRFMWISGLFGAWAGIIWFGYYPKTPKFFAKAIVFSVFSLAWVAIGIKLFSSVSV</sequence>
<feature type="transmembrane region" description="Helical" evidence="2">
    <location>
        <begin position="59"/>
        <end position="76"/>
    </location>
</feature>
<feature type="transmembrane region" description="Helical" evidence="2">
    <location>
        <begin position="156"/>
        <end position="178"/>
    </location>
</feature>
<keyword evidence="4" id="KW-1185">Reference proteome</keyword>
<gene>
    <name evidence="3" type="ORF">K457DRAFT_141004</name>
</gene>
<dbReference type="AlphaFoldDB" id="A0A197JLC9"/>